<evidence type="ECO:0000313" key="6">
    <source>
        <dbReference type="Proteomes" id="UP000216246"/>
    </source>
</evidence>
<dbReference type="GO" id="GO:0003677">
    <property type="term" value="F:DNA binding"/>
    <property type="evidence" value="ECO:0007669"/>
    <property type="project" value="UniProtKB-KW"/>
</dbReference>
<accession>A0AAC9YLF8</accession>
<dbReference type="Gene3D" id="1.10.10.10">
    <property type="entry name" value="Winged helix-like DNA-binding domain superfamily/Winged helix DNA-binding domain"/>
    <property type="match status" value="1"/>
</dbReference>
<dbReference type="SMART" id="SM00345">
    <property type="entry name" value="HTH_GNTR"/>
    <property type="match status" value="1"/>
</dbReference>
<protein>
    <submittedName>
        <fullName evidence="5">GntR family transcriptional regulator</fullName>
    </submittedName>
</protein>
<feature type="domain" description="HTH gntR-type" evidence="4">
    <location>
        <begin position="22"/>
        <end position="89"/>
    </location>
</feature>
<dbReference type="InterPro" id="IPR036388">
    <property type="entry name" value="WH-like_DNA-bd_sf"/>
</dbReference>
<name>A0AAC9YLF8_9MYCO</name>
<dbReference type="KEGG" id="mmal:CKJ54_11680"/>
<dbReference type="Pfam" id="PF00392">
    <property type="entry name" value="GntR"/>
    <property type="match status" value="1"/>
</dbReference>
<evidence type="ECO:0000256" key="2">
    <source>
        <dbReference type="ARBA" id="ARBA00023125"/>
    </source>
</evidence>
<evidence type="ECO:0000313" key="5">
    <source>
        <dbReference type="EMBL" id="ASW90459.1"/>
    </source>
</evidence>
<dbReference type="Gene3D" id="1.20.120.530">
    <property type="entry name" value="GntR ligand-binding domain-like"/>
    <property type="match status" value="1"/>
</dbReference>
<evidence type="ECO:0000259" key="4">
    <source>
        <dbReference type="PROSITE" id="PS50949"/>
    </source>
</evidence>
<keyword evidence="3" id="KW-0804">Transcription</keyword>
<dbReference type="PROSITE" id="PS50949">
    <property type="entry name" value="HTH_GNTR"/>
    <property type="match status" value="1"/>
</dbReference>
<dbReference type="SMART" id="SM00895">
    <property type="entry name" value="FCD"/>
    <property type="match status" value="1"/>
</dbReference>
<proteinExistence type="predicted"/>
<reference evidence="5 6" key="1">
    <citation type="submission" date="2017-08" db="EMBL/GenBank/DDBJ databases">
        <title>Phylogentic analysis of Mycobacterium avium complex whole genomes.</title>
        <authorList>
            <person name="Caverly L.J."/>
            <person name="Spilker T."/>
            <person name="LiPuma J."/>
        </authorList>
    </citation>
    <scope>NUCLEOTIDE SEQUENCE [LARGE SCALE GENOMIC DNA]</scope>
    <source>
        <strain evidence="5 6">FLAC0026</strain>
    </source>
</reference>
<keyword evidence="1" id="KW-0805">Transcription regulation</keyword>
<dbReference type="InterPro" id="IPR036390">
    <property type="entry name" value="WH_DNA-bd_sf"/>
</dbReference>
<dbReference type="CDD" id="cd07377">
    <property type="entry name" value="WHTH_GntR"/>
    <property type="match status" value="1"/>
</dbReference>
<dbReference type="SUPFAM" id="SSF48008">
    <property type="entry name" value="GntR ligand-binding domain-like"/>
    <property type="match status" value="1"/>
</dbReference>
<keyword evidence="2" id="KW-0238">DNA-binding</keyword>
<dbReference type="InterPro" id="IPR008920">
    <property type="entry name" value="TF_FadR/GntR_C"/>
</dbReference>
<dbReference type="SUPFAM" id="SSF46785">
    <property type="entry name" value="Winged helix' DNA-binding domain"/>
    <property type="match status" value="1"/>
</dbReference>
<dbReference type="Pfam" id="PF07729">
    <property type="entry name" value="FCD"/>
    <property type="match status" value="1"/>
</dbReference>
<evidence type="ECO:0000256" key="3">
    <source>
        <dbReference type="ARBA" id="ARBA00023163"/>
    </source>
</evidence>
<dbReference type="GO" id="GO:0003700">
    <property type="term" value="F:DNA-binding transcription factor activity"/>
    <property type="evidence" value="ECO:0007669"/>
    <property type="project" value="InterPro"/>
</dbReference>
<dbReference type="InterPro" id="IPR000524">
    <property type="entry name" value="Tscrpt_reg_HTH_GntR"/>
</dbReference>
<dbReference type="InterPro" id="IPR011711">
    <property type="entry name" value="GntR_C"/>
</dbReference>
<sequence>MAAVCSTSAPRPPGVTDMTKMDGRSELAYRLIRRAIAEGEFEPGSRLVEQRIGEMFDLSRTPVREALRALAADGLVTIERNRGAIVATMSDTDIRDQYELRARLESLAAERAATRMGADGVAALDAAIAEFDEGIELMSGGSPDAGLRRITAANSAFHQAIVAGAQHRRLSALLEHAVDIPLVYQVFRHQTRQERERSNLFHRMVRDAIADGESQRAGALMAEHILQGRDSLLMLRSQQGRETETHAS</sequence>
<dbReference type="AlphaFoldDB" id="A0AAC9YLF8"/>
<evidence type="ECO:0000256" key="1">
    <source>
        <dbReference type="ARBA" id="ARBA00023015"/>
    </source>
</evidence>
<dbReference type="PANTHER" id="PTHR43537:SF24">
    <property type="entry name" value="GLUCONATE OPERON TRANSCRIPTIONAL REPRESSOR"/>
    <property type="match status" value="1"/>
</dbReference>
<gene>
    <name evidence="5" type="ORF">CKJ54_11680</name>
</gene>
<dbReference type="EMBL" id="CP023147">
    <property type="protein sequence ID" value="ASW90459.1"/>
    <property type="molecule type" value="Genomic_DNA"/>
</dbReference>
<dbReference type="Proteomes" id="UP000216246">
    <property type="component" value="Chromosome"/>
</dbReference>
<dbReference type="PANTHER" id="PTHR43537">
    <property type="entry name" value="TRANSCRIPTIONAL REGULATOR, GNTR FAMILY"/>
    <property type="match status" value="1"/>
</dbReference>
<organism evidence="5 6">
    <name type="scientific">Mycobacterium marseillense</name>
    <dbReference type="NCBI Taxonomy" id="701042"/>
    <lineage>
        <taxon>Bacteria</taxon>
        <taxon>Bacillati</taxon>
        <taxon>Actinomycetota</taxon>
        <taxon>Actinomycetes</taxon>
        <taxon>Mycobacteriales</taxon>
        <taxon>Mycobacteriaceae</taxon>
        <taxon>Mycobacterium</taxon>
        <taxon>Mycobacterium avium complex (MAC)</taxon>
    </lineage>
</organism>